<keyword evidence="2 7" id="KW-0645">Protease</keyword>
<dbReference type="InterPro" id="IPR003137">
    <property type="entry name" value="PA_domain"/>
</dbReference>
<evidence type="ECO:0000256" key="4">
    <source>
        <dbReference type="ARBA" id="ARBA00022801"/>
    </source>
</evidence>
<comment type="caution">
    <text evidence="13">The sequence shown here is derived from an EMBL/GenBank/DDBJ whole genome shotgun (WGS) entry which is preliminary data.</text>
</comment>
<sequence length="809" mass="84654">MAKLAWTFLAWAALLGNAMAGNTRRTYIVQLNTPPDLRRSITQRRSVHQNSLRSVSSQDRIIYSYHHVFDGYSAVLDDAEARALLAQPDVKSVTVQKTYQLHTTYSPEFLGLNNAAVFGQKTQTFSGINESVNGTNTAGLDSDIVIGLLDTGIWPESDSFDDTGIPPIPSSWKGSCVEGEEFIASNCNRKLIGARYFSAGFEASWRLSHNGSSYDFAGDYRSARDSEGHGTHTSSTAAGSVVQSVSLFGQASGAARGMAPKARIAMYKVCWKGDGDGCASADILAALDAAIGDGVNVVSASLGSDPGLGPDPLYAGAFSANAKGIFVSLSGGNDGPYPGTVVNNIPWALTVAASTLDRGFPATAVLGNGQNITGSSLSVNDDGSFPAFQELPIILASNAAIANVTNSTDASQCLAGTLSTNKVAGKIVICIRGGNGRLEKGQVVKDAGGLGLILANNDSNGEEMISDPHVIPAINIGARSRAALIEYANTVDAKAGLDIKGTTFGFRAPEMASFSSRGPNYPAPDLLKPDITGPGVDILAAWPANVSITDLPQDTRRVNFTTLSGTSMSCPHLSGIAALIMARRPGWSPAAVRSALMTTAYTTTKGSDAIMLDTADDAPASPFAYGSGHVDAVAALDPGLIYDIKTDDYIDFLCALNPSAEFIHGTSGTNKTCSDDKKYSAYDLNYPSFAAGYDTANSTTQPKIVHFRRTVTNVGEPGTYHVNVSLSTPHLVNILVEPRELIFNAANEQRDFTVTATLKGSAAGTTVSGRLVWSDGSHTVGSSLGFVWGNLAALASGKASNSSSIVDGY</sequence>
<name>A0A8H7MGC2_9PLEO</name>
<feature type="chain" id="PRO_5034317100" description="Subtilisin" evidence="8">
    <location>
        <begin position="21"/>
        <end position="809"/>
    </location>
</feature>
<comment type="similarity">
    <text evidence="1 7">Belongs to the peptidase S8 family.</text>
</comment>
<feature type="domain" description="PA" evidence="10">
    <location>
        <begin position="409"/>
        <end position="480"/>
    </location>
</feature>
<evidence type="ECO:0000259" key="9">
    <source>
        <dbReference type="Pfam" id="PF00082"/>
    </source>
</evidence>
<keyword evidence="4 7" id="KW-0378">Hydrolase</keyword>
<feature type="active site" description="Charge relay system" evidence="6 7">
    <location>
        <position position="229"/>
    </location>
</feature>
<dbReference type="InterPro" id="IPR010259">
    <property type="entry name" value="S8pro/Inhibitor_I9"/>
</dbReference>
<reference evidence="13" key="2">
    <citation type="submission" date="2020-09" db="EMBL/GenBank/DDBJ databases">
        <title>Reference genome assembly for Australian Ascochyta lentis isolate Al4.</title>
        <authorList>
            <person name="Lee R.C."/>
            <person name="Farfan-Caceres L.M."/>
            <person name="Debler J.W."/>
            <person name="Williams A.H."/>
            <person name="Henares B.M."/>
        </authorList>
    </citation>
    <scope>NUCLEOTIDE SEQUENCE</scope>
    <source>
        <strain evidence="13">Al4</strain>
    </source>
</reference>
<dbReference type="CDD" id="cd04852">
    <property type="entry name" value="Peptidases_S8_3"/>
    <property type="match status" value="1"/>
</dbReference>
<dbReference type="InterPro" id="IPR015500">
    <property type="entry name" value="Peptidase_S8_subtilisin-rel"/>
</dbReference>
<dbReference type="PROSITE" id="PS51892">
    <property type="entry name" value="SUBTILASE"/>
    <property type="match status" value="1"/>
</dbReference>
<feature type="active site" description="Charge relay system" evidence="6 7">
    <location>
        <position position="567"/>
    </location>
</feature>
<protein>
    <recommendedName>
        <fullName evidence="15">Subtilisin</fullName>
    </recommendedName>
</protein>
<dbReference type="InterPro" id="IPR036852">
    <property type="entry name" value="Peptidase_S8/S53_dom_sf"/>
</dbReference>
<dbReference type="FunFam" id="3.40.50.200:FF:000006">
    <property type="entry name" value="Subtilisin-like protease SBT1.5"/>
    <property type="match status" value="1"/>
</dbReference>
<dbReference type="Pfam" id="PF02225">
    <property type="entry name" value="PA"/>
    <property type="match status" value="1"/>
</dbReference>
<evidence type="ECO:0000256" key="3">
    <source>
        <dbReference type="ARBA" id="ARBA00022729"/>
    </source>
</evidence>
<accession>A0A8H7MGC2</accession>
<dbReference type="Proteomes" id="UP000651452">
    <property type="component" value="Unassembled WGS sequence"/>
</dbReference>
<dbReference type="OrthoDB" id="206201at2759"/>
<dbReference type="Gene3D" id="3.50.30.30">
    <property type="match status" value="1"/>
</dbReference>
<proteinExistence type="inferred from homology"/>
<evidence type="ECO:0000256" key="7">
    <source>
        <dbReference type="PROSITE-ProRule" id="PRU01240"/>
    </source>
</evidence>
<dbReference type="InterPro" id="IPR045051">
    <property type="entry name" value="SBT"/>
</dbReference>
<evidence type="ECO:0000259" key="12">
    <source>
        <dbReference type="Pfam" id="PF17766"/>
    </source>
</evidence>
<evidence type="ECO:0008006" key="15">
    <source>
        <dbReference type="Google" id="ProtNLM"/>
    </source>
</evidence>
<dbReference type="InterPro" id="IPR034197">
    <property type="entry name" value="Peptidases_S8_3"/>
</dbReference>
<dbReference type="PANTHER" id="PTHR10795">
    <property type="entry name" value="PROPROTEIN CONVERTASE SUBTILISIN/KEXIN"/>
    <property type="match status" value="1"/>
</dbReference>
<reference evidence="13" key="1">
    <citation type="submission" date="2018-12" db="EMBL/GenBank/DDBJ databases">
        <authorList>
            <person name="Syme R.A."/>
            <person name="Farfan-Caceres L."/>
            <person name="Lichtenzveig J."/>
        </authorList>
    </citation>
    <scope>NUCLEOTIDE SEQUENCE</scope>
    <source>
        <strain evidence="13">Al4</strain>
    </source>
</reference>
<keyword evidence="5 7" id="KW-0720">Serine protease</keyword>
<dbReference type="InterPro" id="IPR037045">
    <property type="entry name" value="S8pro/Inhibitor_I9_sf"/>
</dbReference>
<evidence type="ECO:0000259" key="10">
    <source>
        <dbReference type="Pfam" id="PF02225"/>
    </source>
</evidence>
<keyword evidence="3 8" id="KW-0732">Signal</keyword>
<dbReference type="Pfam" id="PF17766">
    <property type="entry name" value="fn3_6"/>
    <property type="match status" value="1"/>
</dbReference>
<evidence type="ECO:0000256" key="8">
    <source>
        <dbReference type="SAM" id="SignalP"/>
    </source>
</evidence>
<evidence type="ECO:0000313" key="14">
    <source>
        <dbReference type="Proteomes" id="UP000651452"/>
    </source>
</evidence>
<evidence type="ECO:0000256" key="5">
    <source>
        <dbReference type="ARBA" id="ARBA00022825"/>
    </source>
</evidence>
<evidence type="ECO:0000256" key="6">
    <source>
        <dbReference type="PIRSR" id="PIRSR615500-1"/>
    </source>
</evidence>
<dbReference type="Gene3D" id="3.30.70.80">
    <property type="entry name" value="Peptidase S8 propeptide/proteinase inhibitor I9"/>
    <property type="match status" value="1"/>
</dbReference>
<feature type="domain" description="Peptidase S8/S53" evidence="9">
    <location>
        <begin position="142"/>
        <end position="627"/>
    </location>
</feature>
<dbReference type="Gene3D" id="2.60.40.2310">
    <property type="match status" value="1"/>
</dbReference>
<gene>
    <name evidence="13" type="ORF">EKO04_008099</name>
</gene>
<feature type="domain" description="Inhibitor I9" evidence="11">
    <location>
        <begin position="26"/>
        <end position="102"/>
    </location>
</feature>
<dbReference type="Pfam" id="PF05922">
    <property type="entry name" value="Inhibitor_I9"/>
    <property type="match status" value="1"/>
</dbReference>
<dbReference type="PRINTS" id="PR00723">
    <property type="entry name" value="SUBTILISIN"/>
</dbReference>
<dbReference type="FunFam" id="3.50.30.30:FF:000005">
    <property type="entry name" value="subtilisin-like protease SBT1.5"/>
    <property type="match status" value="1"/>
</dbReference>
<feature type="active site" description="Charge relay system" evidence="6 7">
    <location>
        <position position="150"/>
    </location>
</feature>
<feature type="signal peptide" evidence="8">
    <location>
        <begin position="1"/>
        <end position="20"/>
    </location>
</feature>
<dbReference type="GO" id="GO:0006508">
    <property type="term" value="P:proteolysis"/>
    <property type="evidence" value="ECO:0007669"/>
    <property type="project" value="UniProtKB-KW"/>
</dbReference>
<evidence type="ECO:0000259" key="11">
    <source>
        <dbReference type="Pfam" id="PF05922"/>
    </source>
</evidence>
<dbReference type="Gene3D" id="3.40.50.200">
    <property type="entry name" value="Peptidase S8/S53 domain"/>
    <property type="match status" value="1"/>
</dbReference>
<keyword evidence="14" id="KW-1185">Reference proteome</keyword>
<evidence type="ECO:0000313" key="13">
    <source>
        <dbReference type="EMBL" id="KAF9693968.1"/>
    </source>
</evidence>
<dbReference type="SUPFAM" id="SSF52743">
    <property type="entry name" value="Subtilisin-like"/>
    <property type="match status" value="1"/>
</dbReference>
<organism evidence="13 14">
    <name type="scientific">Ascochyta lentis</name>
    <dbReference type="NCBI Taxonomy" id="205686"/>
    <lineage>
        <taxon>Eukaryota</taxon>
        <taxon>Fungi</taxon>
        <taxon>Dikarya</taxon>
        <taxon>Ascomycota</taxon>
        <taxon>Pezizomycotina</taxon>
        <taxon>Dothideomycetes</taxon>
        <taxon>Pleosporomycetidae</taxon>
        <taxon>Pleosporales</taxon>
        <taxon>Pleosporineae</taxon>
        <taxon>Didymellaceae</taxon>
        <taxon>Ascochyta</taxon>
    </lineage>
</organism>
<dbReference type="AlphaFoldDB" id="A0A8H7MGC2"/>
<dbReference type="CDD" id="cd02120">
    <property type="entry name" value="PA_subtilisin_like"/>
    <property type="match status" value="1"/>
</dbReference>
<dbReference type="InterPro" id="IPR000209">
    <property type="entry name" value="Peptidase_S8/S53_dom"/>
</dbReference>
<dbReference type="GO" id="GO:0004252">
    <property type="term" value="F:serine-type endopeptidase activity"/>
    <property type="evidence" value="ECO:0007669"/>
    <property type="project" value="UniProtKB-UniRule"/>
</dbReference>
<dbReference type="EMBL" id="RZGK01000014">
    <property type="protein sequence ID" value="KAF9693968.1"/>
    <property type="molecule type" value="Genomic_DNA"/>
</dbReference>
<evidence type="ECO:0000256" key="1">
    <source>
        <dbReference type="ARBA" id="ARBA00011073"/>
    </source>
</evidence>
<dbReference type="Pfam" id="PF00082">
    <property type="entry name" value="Peptidase_S8"/>
    <property type="match status" value="1"/>
</dbReference>
<evidence type="ECO:0000256" key="2">
    <source>
        <dbReference type="ARBA" id="ARBA00022670"/>
    </source>
</evidence>
<feature type="domain" description="Subtilisin-like protease fibronectin type-III" evidence="12">
    <location>
        <begin position="683"/>
        <end position="784"/>
    </location>
</feature>
<dbReference type="InterPro" id="IPR041469">
    <property type="entry name" value="Subtilisin-like_FN3"/>
</dbReference>